<evidence type="ECO:0000256" key="12">
    <source>
        <dbReference type="SAM" id="Phobius"/>
    </source>
</evidence>
<keyword evidence="11" id="KW-0503">Monooxygenase</keyword>
<dbReference type="InterPro" id="IPR002401">
    <property type="entry name" value="Cyt_P450_E_grp-I"/>
</dbReference>
<dbReference type="PROSITE" id="PS00086">
    <property type="entry name" value="CYTOCHROME_P450"/>
    <property type="match status" value="1"/>
</dbReference>
<keyword evidence="13" id="KW-1185">Reference proteome</keyword>
<evidence type="ECO:0000256" key="8">
    <source>
        <dbReference type="ARBA" id="ARBA00023004"/>
    </source>
</evidence>
<dbReference type="PANTHER" id="PTHR47947:SF62">
    <property type="entry name" value="CYTOCHROME P450, FAMILY 81, SUBFAMILY D, POLYPEPTIDE 5"/>
    <property type="match status" value="1"/>
</dbReference>
<evidence type="ECO:0000256" key="9">
    <source>
        <dbReference type="ARBA" id="ARBA00023136"/>
    </source>
</evidence>
<proteinExistence type="inferred from homology"/>
<evidence type="ECO:0000256" key="2">
    <source>
        <dbReference type="ARBA" id="ARBA00010617"/>
    </source>
</evidence>
<dbReference type="GO" id="GO:0016705">
    <property type="term" value="F:oxidoreductase activity, acting on paired donors, with incorporation or reduction of molecular oxygen"/>
    <property type="evidence" value="ECO:0007669"/>
    <property type="project" value="InterPro"/>
</dbReference>
<sequence length="525" mass="60107">MELNIVFHATAIFFFIFFITKYFVLQLQLQQDKSQNGPLALPIIGHLHLIKQPLHQSLLKISAAYGQVLLLRFGSRNIFLVSSASTAEECFTTNDIIFANRPLLLAGKYFGYEYSMIGVAPYGPHWRNLRRFTTLHAVSSSRLSALSSFFSDEVHSLLHHLFMDVSPIIELRSHLWELTMNIVMGMIAGKKYYTRDTSTTYPNPNPNSNEVMKFRRIVEEVLKLSEATSMEDFIPVMKLFCGMEKKMEKLGKEMDELLQEMVEERRKSWRLRSSQEKDKDKKKEERILIDVMLGLQETQPEEYTDKLIKGMIIAMILAGTETSAASIEWAMALLLNHPQTLEKLKSEIKQHIGHERLVKDTDIPKLNYLNNVIKETLRLYPPVPLLIPHESSKPCNISGLHVPENTILLVNAYAIQRDPKFWGTDSMEFKPERFEGYHDDDLDDKGLKYMPFGYGRRRCPGEGMGMKVVALALASLVQCFEWERVGEEIVSLDEGHGLTMPMASPLHAKLKPCIDMVHVLSQLSN</sequence>
<protein>
    <submittedName>
        <fullName evidence="14">Cytochrome P450 81Q32-like</fullName>
    </submittedName>
</protein>
<dbReference type="FunFam" id="1.10.630.10:FF:000026">
    <property type="entry name" value="Cytochrome P450 82C4"/>
    <property type="match status" value="1"/>
</dbReference>
<comment type="similarity">
    <text evidence="2 11">Belongs to the cytochrome P450 family.</text>
</comment>
<dbReference type="Proteomes" id="UP001515500">
    <property type="component" value="Chromosome 11"/>
</dbReference>
<keyword evidence="9 12" id="KW-0472">Membrane</keyword>
<evidence type="ECO:0000313" key="13">
    <source>
        <dbReference type="Proteomes" id="UP001515500"/>
    </source>
</evidence>
<dbReference type="PRINTS" id="PR00463">
    <property type="entry name" value="EP450I"/>
</dbReference>
<dbReference type="InterPro" id="IPR036396">
    <property type="entry name" value="Cyt_P450_sf"/>
</dbReference>
<name>A0AB40C2Z8_DIOCR</name>
<keyword evidence="8 10" id="KW-0408">Iron</keyword>
<dbReference type="GO" id="GO:0004497">
    <property type="term" value="F:monooxygenase activity"/>
    <property type="evidence" value="ECO:0007669"/>
    <property type="project" value="UniProtKB-KW"/>
</dbReference>
<evidence type="ECO:0000256" key="5">
    <source>
        <dbReference type="ARBA" id="ARBA00022723"/>
    </source>
</evidence>
<evidence type="ECO:0000256" key="10">
    <source>
        <dbReference type="PIRSR" id="PIRSR602401-1"/>
    </source>
</evidence>
<feature type="transmembrane region" description="Helical" evidence="12">
    <location>
        <begin position="6"/>
        <end position="25"/>
    </location>
</feature>
<dbReference type="SUPFAM" id="SSF48264">
    <property type="entry name" value="Cytochrome P450"/>
    <property type="match status" value="1"/>
</dbReference>
<dbReference type="Gene3D" id="1.10.630.10">
    <property type="entry name" value="Cytochrome P450"/>
    <property type="match status" value="1"/>
</dbReference>
<feature type="binding site" description="axial binding residue" evidence="10">
    <location>
        <position position="459"/>
    </location>
    <ligand>
        <name>heme</name>
        <dbReference type="ChEBI" id="CHEBI:30413"/>
    </ligand>
    <ligandPart>
        <name>Fe</name>
        <dbReference type="ChEBI" id="CHEBI:18248"/>
    </ligandPart>
</feature>
<keyword evidence="6 12" id="KW-1133">Transmembrane helix</keyword>
<evidence type="ECO:0000313" key="14">
    <source>
        <dbReference type="RefSeq" id="XP_039134123.1"/>
    </source>
</evidence>
<dbReference type="PRINTS" id="PR00385">
    <property type="entry name" value="P450"/>
</dbReference>
<dbReference type="InterPro" id="IPR050651">
    <property type="entry name" value="Plant_Cytochrome_P450_Monoox"/>
</dbReference>
<dbReference type="RefSeq" id="XP_039134123.1">
    <property type="nucleotide sequence ID" value="XM_039278189.1"/>
</dbReference>
<evidence type="ECO:0000256" key="1">
    <source>
        <dbReference type="ARBA" id="ARBA00004167"/>
    </source>
</evidence>
<keyword evidence="3 10" id="KW-0349">Heme</keyword>
<dbReference type="GO" id="GO:0020037">
    <property type="term" value="F:heme binding"/>
    <property type="evidence" value="ECO:0007669"/>
    <property type="project" value="InterPro"/>
</dbReference>
<keyword evidence="4 12" id="KW-0812">Transmembrane</keyword>
<gene>
    <name evidence="14" type="primary">LOC120271503</name>
</gene>
<comment type="subcellular location">
    <subcellularLocation>
        <location evidence="1">Membrane</location>
        <topology evidence="1">Single-pass membrane protein</topology>
    </subcellularLocation>
</comment>
<accession>A0AB40C2Z8</accession>
<dbReference type="InterPro" id="IPR017972">
    <property type="entry name" value="Cyt_P450_CS"/>
</dbReference>
<dbReference type="GeneID" id="120271503"/>
<organism evidence="13 14">
    <name type="scientific">Dioscorea cayennensis subsp. rotundata</name>
    <name type="common">White Guinea yam</name>
    <name type="synonym">Dioscorea rotundata</name>
    <dbReference type="NCBI Taxonomy" id="55577"/>
    <lineage>
        <taxon>Eukaryota</taxon>
        <taxon>Viridiplantae</taxon>
        <taxon>Streptophyta</taxon>
        <taxon>Embryophyta</taxon>
        <taxon>Tracheophyta</taxon>
        <taxon>Spermatophyta</taxon>
        <taxon>Magnoliopsida</taxon>
        <taxon>Liliopsida</taxon>
        <taxon>Dioscoreales</taxon>
        <taxon>Dioscoreaceae</taxon>
        <taxon>Dioscorea</taxon>
    </lineage>
</organism>
<evidence type="ECO:0000256" key="11">
    <source>
        <dbReference type="RuleBase" id="RU000461"/>
    </source>
</evidence>
<dbReference type="AlphaFoldDB" id="A0AB40C2Z8"/>
<dbReference type="Pfam" id="PF00067">
    <property type="entry name" value="p450"/>
    <property type="match status" value="1"/>
</dbReference>
<evidence type="ECO:0000256" key="3">
    <source>
        <dbReference type="ARBA" id="ARBA00022617"/>
    </source>
</evidence>
<keyword evidence="7 11" id="KW-0560">Oxidoreductase</keyword>
<dbReference type="InterPro" id="IPR001128">
    <property type="entry name" value="Cyt_P450"/>
</dbReference>
<dbReference type="PANTHER" id="PTHR47947">
    <property type="entry name" value="CYTOCHROME P450 82C3-RELATED"/>
    <property type="match status" value="1"/>
</dbReference>
<evidence type="ECO:0000256" key="4">
    <source>
        <dbReference type="ARBA" id="ARBA00022692"/>
    </source>
</evidence>
<comment type="cofactor">
    <cofactor evidence="10">
        <name>heme</name>
        <dbReference type="ChEBI" id="CHEBI:30413"/>
    </cofactor>
</comment>
<keyword evidence="5 10" id="KW-0479">Metal-binding</keyword>
<dbReference type="GO" id="GO:0016020">
    <property type="term" value="C:membrane"/>
    <property type="evidence" value="ECO:0007669"/>
    <property type="project" value="UniProtKB-SubCell"/>
</dbReference>
<dbReference type="GO" id="GO:0005506">
    <property type="term" value="F:iron ion binding"/>
    <property type="evidence" value="ECO:0007669"/>
    <property type="project" value="InterPro"/>
</dbReference>
<reference evidence="14" key="1">
    <citation type="submission" date="2025-08" db="UniProtKB">
        <authorList>
            <consortium name="RefSeq"/>
        </authorList>
    </citation>
    <scope>IDENTIFICATION</scope>
</reference>
<evidence type="ECO:0000256" key="6">
    <source>
        <dbReference type="ARBA" id="ARBA00022989"/>
    </source>
</evidence>
<evidence type="ECO:0000256" key="7">
    <source>
        <dbReference type="ARBA" id="ARBA00023002"/>
    </source>
</evidence>